<organism evidence="2 3">
    <name type="scientific">SAR86 cluster bacterium</name>
    <dbReference type="NCBI Taxonomy" id="2030880"/>
    <lineage>
        <taxon>Bacteria</taxon>
        <taxon>Pseudomonadati</taxon>
        <taxon>Pseudomonadota</taxon>
        <taxon>Gammaproteobacteria</taxon>
        <taxon>SAR86 cluster</taxon>
    </lineage>
</organism>
<name>A0A368BW15_9GAMM</name>
<proteinExistence type="predicted"/>
<protein>
    <submittedName>
        <fullName evidence="2">GNAT family N-acetyltransferase</fullName>
    </submittedName>
</protein>
<dbReference type="GO" id="GO:0016747">
    <property type="term" value="F:acyltransferase activity, transferring groups other than amino-acyl groups"/>
    <property type="evidence" value="ECO:0007669"/>
    <property type="project" value="InterPro"/>
</dbReference>
<dbReference type="Gene3D" id="3.40.630.30">
    <property type="match status" value="1"/>
</dbReference>
<comment type="caution">
    <text evidence="2">The sequence shown here is derived from an EMBL/GenBank/DDBJ whole genome shotgun (WGS) entry which is preliminary data.</text>
</comment>
<dbReference type="EMBL" id="QOPE01000012">
    <property type="protein sequence ID" value="RCL41473.1"/>
    <property type="molecule type" value="Genomic_DNA"/>
</dbReference>
<dbReference type="InterPro" id="IPR000182">
    <property type="entry name" value="GNAT_dom"/>
</dbReference>
<feature type="domain" description="N-acetyltransferase" evidence="1">
    <location>
        <begin position="3"/>
        <end position="166"/>
    </location>
</feature>
<evidence type="ECO:0000313" key="2">
    <source>
        <dbReference type="EMBL" id="RCL41473.1"/>
    </source>
</evidence>
<dbReference type="InterPro" id="IPR016181">
    <property type="entry name" value="Acyl_CoA_acyltransferase"/>
</dbReference>
<dbReference type="Proteomes" id="UP000253307">
    <property type="component" value="Unassembled WGS sequence"/>
</dbReference>
<dbReference type="InterPro" id="IPR016890">
    <property type="entry name" value="UCP028520"/>
</dbReference>
<dbReference type="AlphaFoldDB" id="A0A368BW15"/>
<reference evidence="2 3" key="1">
    <citation type="journal article" date="2018" name="Microbiome">
        <title>Fine metagenomic profile of the Mediterranean stratified and mixed water columns revealed by assembly and recruitment.</title>
        <authorList>
            <person name="Haro-Moreno J.M."/>
            <person name="Lopez-Perez M."/>
            <person name="De La Torre J.R."/>
            <person name="Picazo A."/>
            <person name="Camacho A."/>
            <person name="Rodriguez-Valera F."/>
        </authorList>
    </citation>
    <scope>NUCLEOTIDE SEQUENCE [LARGE SCALE GENOMIC DNA]</scope>
    <source>
        <strain evidence="2">MED-G82</strain>
    </source>
</reference>
<dbReference type="SUPFAM" id="SSF55729">
    <property type="entry name" value="Acyl-CoA N-acyltransferases (Nat)"/>
    <property type="match status" value="1"/>
</dbReference>
<accession>A0A368BW15</accession>
<dbReference type="Pfam" id="PF00583">
    <property type="entry name" value="Acetyltransf_1"/>
    <property type="match status" value="1"/>
</dbReference>
<sequence length="166" mass="19223">MQTKILSISKGESSEYLDSIYTLNQKNTPEVGSLTNEEHLKKLLSQSNILLCAFNQSSLIGFMVCMFEGSKYQSENYLFFSNQMSQFIYIDRIAIDLPFRQKGLGTKFYNELVRIRGNRSIICCEVNSKPLNEPSIRFHKKNEFEVCGEKEFEDGHSVTYFKKNII</sequence>
<dbReference type="PROSITE" id="PS51186">
    <property type="entry name" value="GNAT"/>
    <property type="match status" value="1"/>
</dbReference>
<gene>
    <name evidence="2" type="ORF">DBW96_02135</name>
</gene>
<evidence type="ECO:0000259" key="1">
    <source>
        <dbReference type="PROSITE" id="PS51186"/>
    </source>
</evidence>
<dbReference type="PIRSF" id="PIRSF028520">
    <property type="entry name" value="UCP028520"/>
    <property type="match status" value="1"/>
</dbReference>
<keyword evidence="2" id="KW-0808">Transferase</keyword>
<evidence type="ECO:0000313" key="3">
    <source>
        <dbReference type="Proteomes" id="UP000253307"/>
    </source>
</evidence>